<organism evidence="2 3">
    <name type="scientific">Halomonas shengliensis</name>
    <dbReference type="NCBI Taxonomy" id="419597"/>
    <lineage>
        <taxon>Bacteria</taxon>
        <taxon>Pseudomonadati</taxon>
        <taxon>Pseudomonadota</taxon>
        <taxon>Gammaproteobacteria</taxon>
        <taxon>Oceanospirillales</taxon>
        <taxon>Halomonadaceae</taxon>
        <taxon>Halomonas</taxon>
    </lineage>
</organism>
<dbReference type="RefSeq" id="WP_023004575.1">
    <property type="nucleotide sequence ID" value="NZ_FNIV01000009.1"/>
</dbReference>
<proteinExistence type="predicted"/>
<dbReference type="EMBL" id="FNIV01000009">
    <property type="protein sequence ID" value="SDO64623.1"/>
    <property type="molecule type" value="Genomic_DNA"/>
</dbReference>
<evidence type="ECO:0000313" key="3">
    <source>
        <dbReference type="Proteomes" id="UP000199075"/>
    </source>
</evidence>
<dbReference type="Proteomes" id="UP000199075">
    <property type="component" value="Unassembled WGS sequence"/>
</dbReference>
<dbReference type="Pfam" id="PF13338">
    <property type="entry name" value="AbiEi_4"/>
    <property type="match status" value="1"/>
</dbReference>
<reference evidence="3" key="1">
    <citation type="submission" date="2016-10" db="EMBL/GenBank/DDBJ databases">
        <authorList>
            <person name="Varghese N."/>
            <person name="Submissions S."/>
        </authorList>
    </citation>
    <scope>NUCLEOTIDE SEQUENCE [LARGE SCALE GENOMIC DNA]</scope>
    <source>
        <strain evidence="3">CGMCC 1.6444</strain>
    </source>
</reference>
<keyword evidence="3" id="KW-1185">Reference proteome</keyword>
<dbReference type="AlphaFoldDB" id="A0A1H0L9D4"/>
<dbReference type="InterPro" id="IPR025159">
    <property type="entry name" value="AbiEi_N"/>
</dbReference>
<feature type="domain" description="AbiEi antitoxin N-terminal" evidence="1">
    <location>
        <begin position="18"/>
        <end position="63"/>
    </location>
</feature>
<accession>A0A1H0L9D4</accession>
<evidence type="ECO:0000259" key="1">
    <source>
        <dbReference type="Pfam" id="PF13338"/>
    </source>
</evidence>
<name>A0A1H0L9D4_9GAMM</name>
<dbReference type="InterPro" id="IPR059220">
    <property type="entry name" value="AbiEi"/>
</dbReference>
<dbReference type="NCBIfam" id="NF047376">
    <property type="entry name" value="TAA_AbiEi"/>
    <property type="match status" value="1"/>
</dbReference>
<evidence type="ECO:0000313" key="2">
    <source>
        <dbReference type="EMBL" id="SDO64623.1"/>
    </source>
</evidence>
<dbReference type="STRING" id="419597.SAMN04487957_10955"/>
<gene>
    <name evidence="2" type="ORF">SAMN04487957_10955</name>
</gene>
<sequence length="179" mass="20545">MMDYKTAQVRFEHWRQLGKYIFLVRDLAKLFPEDSPKTRKEGLNRLVKQGLLVRACRGVYVYPHGDGGDIHILERIATALRRGEYNYVSLESALSEYGAISQIPLDRLTIMTTGRSGTYRTPFGTIEFTHTKRPVRELLLRMVDAGRPLRVATREAAWSDLKRVGRNCHLVDMEALHAD</sequence>
<protein>
    <submittedName>
        <fullName evidence="2">Transcriptional regulator, AbiEi antitoxin, Type IV TA system</fullName>
    </submittedName>
</protein>